<keyword evidence="8" id="KW-1185">Reference proteome</keyword>
<proteinExistence type="predicted"/>
<feature type="region of interest" description="Disordered" evidence="5">
    <location>
        <begin position="617"/>
        <end position="644"/>
    </location>
</feature>
<dbReference type="GO" id="GO:0015074">
    <property type="term" value="P:DNA integration"/>
    <property type="evidence" value="ECO:0007669"/>
    <property type="project" value="InterPro"/>
</dbReference>
<dbReference type="GO" id="GO:0003676">
    <property type="term" value="F:nucleic acid binding"/>
    <property type="evidence" value="ECO:0007669"/>
    <property type="project" value="InterPro"/>
</dbReference>
<evidence type="ECO:0000256" key="1">
    <source>
        <dbReference type="ARBA" id="ARBA00022670"/>
    </source>
</evidence>
<evidence type="ECO:0000256" key="5">
    <source>
        <dbReference type="SAM" id="MobiDB-lite"/>
    </source>
</evidence>
<name>A0A2I0WRU1_9ASPA</name>
<dbReference type="PANTHER" id="PTHR42648:SF26">
    <property type="entry name" value="INTEGRASE CATALYTIC DOMAIN-CONTAINING PROTEIN"/>
    <property type="match status" value="1"/>
</dbReference>
<dbReference type="Pfam" id="PF25597">
    <property type="entry name" value="SH3_retrovirus"/>
    <property type="match status" value="1"/>
</dbReference>
<gene>
    <name evidence="7" type="ORF">MA16_Dca019413</name>
</gene>
<dbReference type="InterPro" id="IPR054722">
    <property type="entry name" value="PolX-like_BBD"/>
</dbReference>
<accession>A0A2I0WRU1</accession>
<dbReference type="Pfam" id="PF14223">
    <property type="entry name" value="Retrotran_gag_2"/>
    <property type="match status" value="1"/>
</dbReference>
<dbReference type="InterPro" id="IPR043502">
    <property type="entry name" value="DNA/RNA_pol_sf"/>
</dbReference>
<keyword evidence="1" id="KW-0645">Protease</keyword>
<dbReference type="Proteomes" id="UP000233837">
    <property type="component" value="Unassembled WGS sequence"/>
</dbReference>
<protein>
    <submittedName>
        <fullName evidence="7">Retrovirus-related Pol polyprotein from transposon TNT 1-94</fullName>
    </submittedName>
</protein>
<dbReference type="InterPro" id="IPR025724">
    <property type="entry name" value="GAG-pre-integrase_dom"/>
</dbReference>
<feature type="compositionally biased region" description="Polar residues" evidence="5">
    <location>
        <begin position="617"/>
        <end position="640"/>
    </location>
</feature>
<evidence type="ECO:0000256" key="2">
    <source>
        <dbReference type="ARBA" id="ARBA00022723"/>
    </source>
</evidence>
<dbReference type="Pfam" id="PF00665">
    <property type="entry name" value="rve"/>
    <property type="match status" value="1"/>
</dbReference>
<dbReference type="GO" id="GO:0046872">
    <property type="term" value="F:metal ion binding"/>
    <property type="evidence" value="ECO:0007669"/>
    <property type="project" value="UniProtKB-KW"/>
</dbReference>
<dbReference type="EMBL" id="KZ502457">
    <property type="protein sequence ID" value="PKU78363.1"/>
    <property type="molecule type" value="Genomic_DNA"/>
</dbReference>
<dbReference type="InterPro" id="IPR057670">
    <property type="entry name" value="SH3_retrovirus"/>
</dbReference>
<reference evidence="7 8" key="2">
    <citation type="journal article" date="2017" name="Nature">
        <title>The Apostasia genome and the evolution of orchids.</title>
        <authorList>
            <person name="Zhang G.Q."/>
            <person name="Liu K.W."/>
            <person name="Li Z."/>
            <person name="Lohaus R."/>
            <person name="Hsiao Y.Y."/>
            <person name="Niu S.C."/>
            <person name="Wang J.Y."/>
            <person name="Lin Y.C."/>
            <person name="Xu Q."/>
            <person name="Chen L.J."/>
            <person name="Yoshida K."/>
            <person name="Fujiwara S."/>
            <person name="Wang Z.W."/>
            <person name="Zhang Y.Q."/>
            <person name="Mitsuda N."/>
            <person name="Wang M."/>
            <person name="Liu G.H."/>
            <person name="Pecoraro L."/>
            <person name="Huang H.X."/>
            <person name="Xiao X.J."/>
            <person name="Lin M."/>
            <person name="Wu X.Y."/>
            <person name="Wu W.L."/>
            <person name="Chen Y.Y."/>
            <person name="Chang S.B."/>
            <person name="Sakamoto S."/>
            <person name="Ohme-Takagi M."/>
            <person name="Yagi M."/>
            <person name="Zeng S.J."/>
            <person name="Shen C.Y."/>
            <person name="Yeh C.M."/>
            <person name="Luo Y.B."/>
            <person name="Tsai W.C."/>
            <person name="Van de Peer Y."/>
            <person name="Liu Z.J."/>
        </authorList>
    </citation>
    <scope>NUCLEOTIDE SEQUENCE [LARGE SCALE GENOMIC DNA]</scope>
    <source>
        <tissue evidence="7">The whole plant</tissue>
    </source>
</reference>
<reference evidence="7 8" key="1">
    <citation type="journal article" date="2016" name="Sci. Rep.">
        <title>The Dendrobium catenatum Lindl. genome sequence provides insights into polysaccharide synthase, floral development and adaptive evolution.</title>
        <authorList>
            <person name="Zhang G.Q."/>
            <person name="Xu Q."/>
            <person name="Bian C."/>
            <person name="Tsai W.C."/>
            <person name="Yeh C.M."/>
            <person name="Liu K.W."/>
            <person name="Yoshida K."/>
            <person name="Zhang L.S."/>
            <person name="Chang S.B."/>
            <person name="Chen F."/>
            <person name="Shi Y."/>
            <person name="Su Y.Y."/>
            <person name="Zhang Y.Q."/>
            <person name="Chen L.J."/>
            <person name="Yin Y."/>
            <person name="Lin M."/>
            <person name="Huang H."/>
            <person name="Deng H."/>
            <person name="Wang Z.W."/>
            <person name="Zhu S.L."/>
            <person name="Zhao X."/>
            <person name="Deng C."/>
            <person name="Niu S.C."/>
            <person name="Huang J."/>
            <person name="Wang M."/>
            <person name="Liu G.H."/>
            <person name="Yang H.J."/>
            <person name="Xiao X.J."/>
            <person name="Hsiao Y.Y."/>
            <person name="Wu W.L."/>
            <person name="Chen Y.Y."/>
            <person name="Mitsuda N."/>
            <person name="Ohme-Takagi M."/>
            <person name="Luo Y.B."/>
            <person name="Van de Peer Y."/>
            <person name="Liu Z.J."/>
        </authorList>
    </citation>
    <scope>NUCLEOTIDE SEQUENCE [LARGE SCALE GENOMIC DNA]</scope>
    <source>
        <tissue evidence="7">The whole plant</tissue>
    </source>
</reference>
<keyword evidence="3" id="KW-0064">Aspartyl protease</keyword>
<dbReference type="SUPFAM" id="SSF56672">
    <property type="entry name" value="DNA/RNA polymerases"/>
    <property type="match status" value="1"/>
</dbReference>
<dbReference type="Pfam" id="PF13976">
    <property type="entry name" value="gag_pre-integrs"/>
    <property type="match status" value="1"/>
</dbReference>
<dbReference type="InterPro" id="IPR001584">
    <property type="entry name" value="Integrase_cat-core"/>
</dbReference>
<dbReference type="GO" id="GO:0006508">
    <property type="term" value="P:proteolysis"/>
    <property type="evidence" value="ECO:0007669"/>
    <property type="project" value="UniProtKB-KW"/>
</dbReference>
<dbReference type="SUPFAM" id="SSF53098">
    <property type="entry name" value="Ribonuclease H-like"/>
    <property type="match status" value="1"/>
</dbReference>
<feature type="region of interest" description="Disordered" evidence="5">
    <location>
        <begin position="97"/>
        <end position="116"/>
    </location>
</feature>
<evidence type="ECO:0000259" key="6">
    <source>
        <dbReference type="PROSITE" id="PS50994"/>
    </source>
</evidence>
<sequence>MKNLSMSQYLTEIKKIVDHIAAAGSNVDSEDIIIYILNGLPPSYLPFKASIRTMQTSLTLDNLYALLISEEIHLQTEALKFPPAADPQIALYTSNYRGRRGRTKPPPDRTQANRTATSSTVTCQICKKKGHSAEACWHRMNPNYVPSQPSNKNNQALYVNSDNTTSVDWYLDSGASTHMTNSADNITTPNVYNGTDQVTVGDGRKVPIAHSGTGLLPTPSRKLFLSQILHTPSISQNLLSVSNLVRDNDISIVFDSTGFVFKDMKSKRILLKGPCKNGLYPLAGFTQSDTHRGLTAVSQSNSRWHERIGHPSNHILQHISKKNPDLRISFSSNCTSCKLCKAHKLKFQDSSNRKNYPLELIHSDVWGPSPVPSHQGFRYYIIFVDDYSRFTWFFPLMFKSDATHVFMNFVNFIERQTNRKIKVLRTDGGGEYINQQFQQFTRAKGILHQTSCPYTPEQNGLAERKHRHIMETTRTLLQTAHMPSVFWLEAAHTATYLINRTPSVTTNYISPLQLMFNTTPSYAHLKVFGSECFPLSPPHNRTKLSPTSTPCVFIGYSDNQKGYRCFNRSTNRVITSRHVQFNESSFPYMQTMPPNDTVNPISNPSLLIPVSTLQHETTAQPSPNQANSIPPDITITSAPATNPDHFIVPSSPLQLTKDIPKHPMLTRKQTGHLKPCQRFNLLHQITATNSLPPDPTTFTEAYKSENWRKAMADEFYALQKQGTWQLVPPPPNAQVLGSKWTYRTKLNSDGSIARFKARLVAQGNRQEYGLDYLDTFSPVAKLPTIRILFAIALFHKWPVQQLDVTNAFLHGDLSERVYMRQPKGFEDATLPQHVCLLRKAIYGLKQASRQWYTTFTTYLISLGFKHSQADQSLLTLHQGDTRLYLLVYVDDILLTGNSPTAISELLHKLQLKFTMKDMGPASHFLGITIQTHPDKYHLSQSSYAASILKLADLTLCNPLANPSCTKIPHQTSDEHPCFDQNTYRRIIGSLQYLTLTRPDIAFSVNMLSQHMHDPAAIHTSLLKRLLRYIKGSIDLGLPITRSNLLLRTFSDPDWAADPVSRKSISGFCTFLGDTIISWTVKKQTTVSRSSTESEYRALAAATADTIWIKRLLSDFSIPHQQPIDIFCDNNSAIALANNPVFHARTKHIEIDQRFVRDHIQNNTIRLLPINTIDQIADIFTKPLSTTRFQAL</sequence>
<dbReference type="PROSITE" id="PS50994">
    <property type="entry name" value="INTEGRASE"/>
    <property type="match status" value="1"/>
</dbReference>
<evidence type="ECO:0000256" key="4">
    <source>
        <dbReference type="ARBA" id="ARBA00022801"/>
    </source>
</evidence>
<evidence type="ECO:0000313" key="7">
    <source>
        <dbReference type="EMBL" id="PKU78363.1"/>
    </source>
</evidence>
<feature type="domain" description="Integrase catalytic" evidence="6">
    <location>
        <begin position="353"/>
        <end position="519"/>
    </location>
</feature>
<dbReference type="Gene3D" id="3.30.420.10">
    <property type="entry name" value="Ribonuclease H-like superfamily/Ribonuclease H"/>
    <property type="match status" value="1"/>
</dbReference>
<dbReference type="Pfam" id="PF07727">
    <property type="entry name" value="RVT_2"/>
    <property type="match status" value="1"/>
</dbReference>
<dbReference type="InterPro" id="IPR012337">
    <property type="entry name" value="RNaseH-like_sf"/>
</dbReference>
<dbReference type="InterPro" id="IPR036397">
    <property type="entry name" value="RNaseH_sf"/>
</dbReference>
<dbReference type="Pfam" id="PF22936">
    <property type="entry name" value="Pol_BBD"/>
    <property type="match status" value="1"/>
</dbReference>
<keyword evidence="4" id="KW-0378">Hydrolase</keyword>
<dbReference type="CDD" id="cd09272">
    <property type="entry name" value="RNase_HI_RT_Ty1"/>
    <property type="match status" value="1"/>
</dbReference>
<dbReference type="PANTHER" id="PTHR42648">
    <property type="entry name" value="TRANSPOSASE, PUTATIVE-RELATED"/>
    <property type="match status" value="1"/>
</dbReference>
<dbReference type="AlphaFoldDB" id="A0A2I0WRU1"/>
<dbReference type="InterPro" id="IPR039537">
    <property type="entry name" value="Retrotran_Ty1/copia-like"/>
</dbReference>
<keyword evidence="2" id="KW-0479">Metal-binding</keyword>
<evidence type="ECO:0000313" key="8">
    <source>
        <dbReference type="Proteomes" id="UP000233837"/>
    </source>
</evidence>
<dbReference type="GO" id="GO:0004190">
    <property type="term" value="F:aspartic-type endopeptidase activity"/>
    <property type="evidence" value="ECO:0007669"/>
    <property type="project" value="UniProtKB-KW"/>
</dbReference>
<dbReference type="InterPro" id="IPR013103">
    <property type="entry name" value="RVT_2"/>
</dbReference>
<evidence type="ECO:0000256" key="3">
    <source>
        <dbReference type="ARBA" id="ARBA00022750"/>
    </source>
</evidence>
<organism evidence="7 8">
    <name type="scientific">Dendrobium catenatum</name>
    <dbReference type="NCBI Taxonomy" id="906689"/>
    <lineage>
        <taxon>Eukaryota</taxon>
        <taxon>Viridiplantae</taxon>
        <taxon>Streptophyta</taxon>
        <taxon>Embryophyta</taxon>
        <taxon>Tracheophyta</taxon>
        <taxon>Spermatophyta</taxon>
        <taxon>Magnoliopsida</taxon>
        <taxon>Liliopsida</taxon>
        <taxon>Asparagales</taxon>
        <taxon>Orchidaceae</taxon>
        <taxon>Epidendroideae</taxon>
        <taxon>Malaxideae</taxon>
        <taxon>Dendrobiinae</taxon>
        <taxon>Dendrobium</taxon>
    </lineage>
</organism>